<name>A0A2G3DZT8_9FIRM</name>
<evidence type="ECO:0000313" key="2">
    <source>
        <dbReference type="Proteomes" id="UP000224563"/>
    </source>
</evidence>
<protein>
    <submittedName>
        <fullName evidence="1">Uncharacterized protein</fullName>
    </submittedName>
</protein>
<gene>
    <name evidence="1" type="ORF">CSX02_12550</name>
</gene>
<dbReference type="AlphaFoldDB" id="A0A2G3DZT8"/>
<proteinExistence type="predicted"/>
<reference evidence="1 2" key="1">
    <citation type="submission" date="2017-10" db="EMBL/GenBank/DDBJ databases">
        <title>Resolving the taxonomy of Roseburia spp., Eubacterium rectale and Agathobacter spp. through phylogenomic analysis.</title>
        <authorList>
            <person name="Sheridan P.O."/>
            <person name="Walker A.W."/>
            <person name="Duncan S.H."/>
            <person name="Scott K.P."/>
            <person name="Toole P.W.O."/>
            <person name="Luis P."/>
            <person name="Flint H.J."/>
        </authorList>
    </citation>
    <scope>NUCLEOTIDE SEQUENCE [LARGE SCALE GENOMIC DNA]</scope>
    <source>
        <strain evidence="1 2">JK623</strain>
    </source>
</reference>
<reference evidence="1 2" key="2">
    <citation type="submission" date="2017-10" db="EMBL/GenBank/DDBJ databases">
        <authorList>
            <person name="Banno H."/>
            <person name="Chua N.-H."/>
        </authorList>
    </citation>
    <scope>NUCLEOTIDE SEQUENCE [LARGE SCALE GENOMIC DNA]</scope>
    <source>
        <strain evidence="1 2">JK623</strain>
    </source>
</reference>
<accession>A0A2G3DZT8</accession>
<dbReference type="EMBL" id="PDYG01000134">
    <property type="protein sequence ID" value="PHU36405.1"/>
    <property type="molecule type" value="Genomic_DNA"/>
</dbReference>
<dbReference type="Proteomes" id="UP000224563">
    <property type="component" value="Unassembled WGS sequence"/>
</dbReference>
<sequence>MVISESIDFLFTIVILHNQERKKQKKIDYLLIAVQLHDDFCVAAFYNPVRVAFKHSKRK</sequence>
<keyword evidence="2" id="KW-1185">Reference proteome</keyword>
<organism evidence="1 2">
    <name type="scientific">Agathobacter ruminis</name>
    <dbReference type="NCBI Taxonomy" id="1712665"/>
    <lineage>
        <taxon>Bacteria</taxon>
        <taxon>Bacillati</taxon>
        <taxon>Bacillota</taxon>
        <taxon>Clostridia</taxon>
        <taxon>Lachnospirales</taxon>
        <taxon>Lachnospiraceae</taxon>
        <taxon>Agathobacter</taxon>
    </lineage>
</organism>
<comment type="caution">
    <text evidence="1">The sequence shown here is derived from an EMBL/GenBank/DDBJ whole genome shotgun (WGS) entry which is preliminary data.</text>
</comment>
<evidence type="ECO:0000313" key="1">
    <source>
        <dbReference type="EMBL" id="PHU36405.1"/>
    </source>
</evidence>